<dbReference type="OrthoDB" id="4475408at2"/>
<feature type="compositionally biased region" description="Polar residues" evidence="1">
    <location>
        <begin position="1"/>
        <end position="13"/>
    </location>
</feature>
<feature type="region of interest" description="Disordered" evidence="1">
    <location>
        <begin position="1"/>
        <end position="23"/>
    </location>
</feature>
<name>A0A4R8ZB34_9MICO</name>
<proteinExistence type="predicted"/>
<sequence length="182" mass="20182">MMSPMASSTWNKPRSSRARSYISTADKAPEAESAFDVQTALAVSSSTNEKRTGEKPMIALDSIARVRIVTEVLDAWANGIREHDPERVASHFTENALFQGVAPTHSIGRLGVIAYYDRQPVGLSPSFRILEHRQLSDSTLISYIDVDFTRPDGVVIPVHLTAVLEYVDASWLISHYHVSQVE</sequence>
<organism evidence="3 4">
    <name type="scientific">Cryobacterium lyxosi</name>
    <dbReference type="NCBI Taxonomy" id="1259228"/>
    <lineage>
        <taxon>Bacteria</taxon>
        <taxon>Bacillati</taxon>
        <taxon>Actinomycetota</taxon>
        <taxon>Actinomycetes</taxon>
        <taxon>Micrococcales</taxon>
        <taxon>Microbacteriaceae</taxon>
        <taxon>Cryobacterium</taxon>
    </lineage>
</organism>
<dbReference type="EMBL" id="SOGT01000015">
    <property type="protein sequence ID" value="TFD24044.1"/>
    <property type="molecule type" value="Genomic_DNA"/>
</dbReference>
<keyword evidence="4" id="KW-1185">Reference proteome</keyword>
<dbReference type="Gene3D" id="3.10.450.50">
    <property type="match status" value="1"/>
</dbReference>
<evidence type="ECO:0000313" key="4">
    <source>
        <dbReference type="Proteomes" id="UP000298424"/>
    </source>
</evidence>
<gene>
    <name evidence="3" type="ORF">E3T27_14845</name>
</gene>
<dbReference type="InterPro" id="IPR032710">
    <property type="entry name" value="NTF2-like_dom_sf"/>
</dbReference>
<dbReference type="Pfam" id="PF13474">
    <property type="entry name" value="SnoaL_3"/>
    <property type="match status" value="1"/>
</dbReference>
<evidence type="ECO:0000259" key="2">
    <source>
        <dbReference type="Pfam" id="PF13474"/>
    </source>
</evidence>
<dbReference type="Proteomes" id="UP000298424">
    <property type="component" value="Unassembled WGS sequence"/>
</dbReference>
<evidence type="ECO:0000313" key="3">
    <source>
        <dbReference type="EMBL" id="TFD24044.1"/>
    </source>
</evidence>
<accession>A0A4R8ZB34</accession>
<protein>
    <recommendedName>
        <fullName evidence="2">SnoaL-like domain-containing protein</fullName>
    </recommendedName>
</protein>
<reference evidence="3 4" key="1">
    <citation type="submission" date="2019-03" db="EMBL/GenBank/DDBJ databases">
        <title>Genomics of glacier-inhabiting Cryobacterium strains.</title>
        <authorList>
            <person name="Liu Q."/>
            <person name="Xin Y.-H."/>
        </authorList>
    </citation>
    <scope>NUCLEOTIDE SEQUENCE [LARGE SCALE GENOMIC DNA]</scope>
    <source>
        <strain evidence="3 4">TMT1-1</strain>
    </source>
</reference>
<feature type="domain" description="SnoaL-like" evidence="2">
    <location>
        <begin position="69"/>
        <end position="180"/>
    </location>
</feature>
<dbReference type="InterPro" id="IPR037401">
    <property type="entry name" value="SnoaL-like"/>
</dbReference>
<dbReference type="SUPFAM" id="SSF54427">
    <property type="entry name" value="NTF2-like"/>
    <property type="match status" value="1"/>
</dbReference>
<dbReference type="AlphaFoldDB" id="A0A4R8ZB34"/>
<comment type="caution">
    <text evidence="3">The sequence shown here is derived from an EMBL/GenBank/DDBJ whole genome shotgun (WGS) entry which is preliminary data.</text>
</comment>
<evidence type="ECO:0000256" key="1">
    <source>
        <dbReference type="SAM" id="MobiDB-lite"/>
    </source>
</evidence>